<dbReference type="GO" id="GO:1901135">
    <property type="term" value="P:carbohydrate derivative metabolic process"/>
    <property type="evidence" value="ECO:0007669"/>
    <property type="project" value="InterPro"/>
</dbReference>
<dbReference type="PANTHER" id="PTHR30390:SF8">
    <property type="entry name" value="SUGAR ISOMERASE (SIS)"/>
    <property type="match status" value="1"/>
</dbReference>
<dbReference type="GO" id="GO:0016853">
    <property type="term" value="F:isomerase activity"/>
    <property type="evidence" value="ECO:0007669"/>
    <property type="project" value="UniProtKB-KW"/>
</dbReference>
<reference evidence="3" key="1">
    <citation type="submission" date="2012-06" db="EMBL/GenBank/DDBJ databases">
        <title>Complete sequence of chromosome of Desulfomonile tiedjei DSM 6799.</title>
        <authorList>
            <person name="Lucas S."/>
            <person name="Copeland A."/>
            <person name="Lapidus A."/>
            <person name="Glavina del Rio T."/>
            <person name="Dalin E."/>
            <person name="Tice H."/>
            <person name="Bruce D."/>
            <person name="Goodwin L."/>
            <person name="Pitluck S."/>
            <person name="Peters L."/>
            <person name="Ovchinnikova G."/>
            <person name="Zeytun A."/>
            <person name="Lu M."/>
            <person name="Kyrpides N."/>
            <person name="Mavromatis K."/>
            <person name="Ivanova N."/>
            <person name="Brettin T."/>
            <person name="Detter J.C."/>
            <person name="Han C."/>
            <person name="Larimer F."/>
            <person name="Land M."/>
            <person name="Hauser L."/>
            <person name="Markowitz V."/>
            <person name="Cheng J.-F."/>
            <person name="Hugenholtz P."/>
            <person name="Woyke T."/>
            <person name="Wu D."/>
            <person name="Spring S."/>
            <person name="Schroeder M."/>
            <person name="Brambilla E."/>
            <person name="Klenk H.-P."/>
            <person name="Eisen J.A."/>
        </authorList>
    </citation>
    <scope>NUCLEOTIDE SEQUENCE [LARGE SCALE GENOMIC DNA]</scope>
    <source>
        <strain evidence="3">ATCC 49306 / DSM 6799 / DCB-1</strain>
    </source>
</reference>
<evidence type="ECO:0000313" key="3">
    <source>
        <dbReference type="Proteomes" id="UP000006055"/>
    </source>
</evidence>
<dbReference type="Pfam" id="PF13580">
    <property type="entry name" value="SIS_2"/>
    <property type="match status" value="1"/>
</dbReference>
<dbReference type="AlphaFoldDB" id="I4BZW3"/>
<keyword evidence="2" id="KW-0413">Isomerase</keyword>
<dbReference type="CDD" id="cd05006">
    <property type="entry name" value="SIS_GmhA"/>
    <property type="match status" value="1"/>
</dbReference>
<protein>
    <submittedName>
        <fullName evidence="2">Phosphoheptose isomerase</fullName>
    </submittedName>
</protein>
<gene>
    <name evidence="2" type="ordered locus">Desti_0105</name>
</gene>
<dbReference type="InterPro" id="IPR001347">
    <property type="entry name" value="SIS_dom"/>
</dbReference>
<dbReference type="Gene3D" id="3.40.50.10490">
    <property type="entry name" value="Glucose-6-phosphate isomerase like protein, domain 1"/>
    <property type="match status" value="1"/>
</dbReference>
<evidence type="ECO:0000259" key="1">
    <source>
        <dbReference type="PROSITE" id="PS51464"/>
    </source>
</evidence>
<dbReference type="PANTHER" id="PTHR30390">
    <property type="entry name" value="SEDOHEPTULOSE 7-PHOSPHATE ISOMERASE / DNAA INITIATOR-ASSOCIATING FACTOR FOR REPLICATION INITIATION"/>
    <property type="match status" value="1"/>
</dbReference>
<dbReference type="HOGENOM" id="CLU_080999_1_1_7"/>
<dbReference type="STRING" id="706587.Desti_0105"/>
<evidence type="ECO:0000313" key="2">
    <source>
        <dbReference type="EMBL" id="AFM22854.1"/>
    </source>
</evidence>
<dbReference type="EMBL" id="CP003360">
    <property type="protein sequence ID" value="AFM22854.1"/>
    <property type="molecule type" value="Genomic_DNA"/>
</dbReference>
<proteinExistence type="predicted"/>
<dbReference type="GO" id="GO:0097367">
    <property type="term" value="F:carbohydrate derivative binding"/>
    <property type="evidence" value="ECO:0007669"/>
    <property type="project" value="InterPro"/>
</dbReference>
<dbReference type="SUPFAM" id="SSF53697">
    <property type="entry name" value="SIS domain"/>
    <property type="match status" value="1"/>
</dbReference>
<accession>I4BZW3</accession>
<feature type="domain" description="SIS" evidence="1">
    <location>
        <begin position="44"/>
        <end position="204"/>
    </location>
</feature>
<dbReference type="PROSITE" id="PS51464">
    <property type="entry name" value="SIS"/>
    <property type="match status" value="1"/>
</dbReference>
<dbReference type="OrthoDB" id="9810929at2"/>
<dbReference type="InterPro" id="IPR050099">
    <property type="entry name" value="SIS_GmhA/DiaA_subfam"/>
</dbReference>
<dbReference type="Proteomes" id="UP000006055">
    <property type="component" value="Chromosome"/>
</dbReference>
<name>I4BZW3_DESTA</name>
<dbReference type="InterPro" id="IPR035461">
    <property type="entry name" value="GmhA/DiaA"/>
</dbReference>
<dbReference type="InterPro" id="IPR046348">
    <property type="entry name" value="SIS_dom_sf"/>
</dbReference>
<sequence length="204" mass="22031">MEKSVCKSKEWAAHVQAGSDHAERYIDRLISVLQSIDREAIGRIIELFLQARARGSTIFFLGNGGSAATAAHFANDLGFGASPEGKTPFRALCLASNPAFLTCLANDIGYENIFSWQLRNLMRPGDIVVGISASGNSPNVVNALLYAAENNGIPVAFTGFDGGRIKHIAHYCVHFVTNKGEYGPVEDAHMVLDHLIASYLAHVD</sequence>
<keyword evidence="3" id="KW-1185">Reference proteome</keyword>
<dbReference type="eggNOG" id="COG0279">
    <property type="taxonomic scope" value="Bacteria"/>
</dbReference>
<dbReference type="KEGG" id="dti:Desti_0105"/>
<organism evidence="2 3">
    <name type="scientific">Desulfomonile tiedjei (strain ATCC 49306 / DSM 6799 / DCB-1)</name>
    <dbReference type="NCBI Taxonomy" id="706587"/>
    <lineage>
        <taxon>Bacteria</taxon>
        <taxon>Pseudomonadati</taxon>
        <taxon>Thermodesulfobacteriota</taxon>
        <taxon>Desulfomonilia</taxon>
        <taxon>Desulfomonilales</taxon>
        <taxon>Desulfomonilaceae</taxon>
        <taxon>Desulfomonile</taxon>
    </lineage>
</organism>